<gene>
    <name evidence="1" type="ORF">rCG_34072</name>
</gene>
<sequence>MRCKRAARCGGGCGLAPTWVRERPGCLPAICCRVLPGNELPGPKVSFPRLLTRQPRGTKEHRYFFSSLPDSSLEELIYSSVCSLKDIIYWLIVVITKC</sequence>
<accession>A6HGZ5</accession>
<evidence type="ECO:0000313" key="1">
    <source>
        <dbReference type="EMBL" id="EDM05300.1"/>
    </source>
</evidence>
<organism evidence="1 2">
    <name type="scientific">Rattus norvegicus</name>
    <name type="common">Rat</name>
    <dbReference type="NCBI Taxonomy" id="10116"/>
    <lineage>
        <taxon>Eukaryota</taxon>
        <taxon>Metazoa</taxon>
        <taxon>Chordata</taxon>
        <taxon>Craniata</taxon>
        <taxon>Vertebrata</taxon>
        <taxon>Euteleostomi</taxon>
        <taxon>Mammalia</taxon>
        <taxon>Eutheria</taxon>
        <taxon>Euarchontoglires</taxon>
        <taxon>Glires</taxon>
        <taxon>Rodentia</taxon>
        <taxon>Myomorpha</taxon>
        <taxon>Muroidea</taxon>
        <taxon>Muridae</taxon>
        <taxon>Murinae</taxon>
        <taxon>Rattus</taxon>
    </lineage>
</organism>
<evidence type="ECO:0000313" key="2">
    <source>
        <dbReference type="Proteomes" id="UP000234681"/>
    </source>
</evidence>
<dbReference type="EMBL" id="CH473948">
    <property type="protein sequence ID" value="EDM05300.1"/>
    <property type="molecule type" value="Genomic_DNA"/>
</dbReference>
<dbReference type="Proteomes" id="UP000234681">
    <property type="component" value="Chromosome 10"/>
</dbReference>
<dbReference type="AlphaFoldDB" id="A6HGZ5"/>
<reference evidence="1 2" key="1">
    <citation type="submission" date="2005-07" db="EMBL/GenBank/DDBJ databases">
        <authorList>
            <person name="Mural R.J."/>
            <person name="Li P.W."/>
            <person name="Adams M.D."/>
            <person name="Amanatides P.G."/>
            <person name="Baden-Tillson H."/>
            <person name="Barnstead M."/>
            <person name="Chin S.H."/>
            <person name="Dew I."/>
            <person name="Evans C.A."/>
            <person name="Ferriera S."/>
            <person name="Flanigan M."/>
            <person name="Fosler C."/>
            <person name="Glodek A."/>
            <person name="Gu Z."/>
            <person name="Holt R.A."/>
            <person name="Jennings D."/>
            <person name="Kraft C.L."/>
            <person name="Lu F."/>
            <person name="Nguyen T."/>
            <person name="Nusskern D.R."/>
            <person name="Pfannkoch C.M."/>
            <person name="Sitter C."/>
            <person name="Sutton G.G."/>
            <person name="Venter J.C."/>
            <person name="Wang Z."/>
            <person name="Woodage T."/>
            <person name="Zheng X.H."/>
            <person name="Zhong F."/>
        </authorList>
    </citation>
    <scope>NUCLEOTIDE SEQUENCE [LARGE SCALE GENOMIC DNA]</scope>
    <source>
        <strain>BN</strain>
        <strain evidence="2">Sprague-Dawley</strain>
    </source>
</reference>
<proteinExistence type="predicted"/>
<name>A6HGZ5_RAT</name>
<protein>
    <submittedName>
        <fullName evidence="1">RCG34072</fullName>
    </submittedName>
</protein>